<dbReference type="GO" id="GO:0043565">
    <property type="term" value="F:sequence-specific DNA binding"/>
    <property type="evidence" value="ECO:0007669"/>
    <property type="project" value="InterPro"/>
</dbReference>
<dbReference type="SMART" id="SM00448">
    <property type="entry name" value="REC"/>
    <property type="match status" value="1"/>
</dbReference>
<dbReference type="InterPro" id="IPR011006">
    <property type="entry name" value="CheY-like_superfamily"/>
</dbReference>
<dbReference type="InterPro" id="IPR003594">
    <property type="entry name" value="HATPase_dom"/>
</dbReference>
<dbReference type="PANTHER" id="PTHR43547:SF2">
    <property type="entry name" value="HYBRID SIGNAL TRANSDUCTION HISTIDINE KINASE C"/>
    <property type="match status" value="1"/>
</dbReference>
<dbReference type="Gene3D" id="3.40.50.2300">
    <property type="match status" value="1"/>
</dbReference>
<dbReference type="FunFam" id="2.60.40.10:FF:000791">
    <property type="entry name" value="Two-component system sensor histidine kinase/response regulator"/>
    <property type="match status" value="1"/>
</dbReference>
<protein>
    <recommendedName>
        <fullName evidence="2">histidine kinase</fullName>
        <ecNumber evidence="2">2.7.13.3</ecNumber>
    </recommendedName>
</protein>
<dbReference type="SUPFAM" id="SSF46689">
    <property type="entry name" value="Homeodomain-like"/>
    <property type="match status" value="1"/>
</dbReference>
<keyword evidence="7" id="KW-0472">Membrane</keyword>
<keyword evidence="7" id="KW-0812">Transmembrane</keyword>
<dbReference type="InterPro" id="IPR036097">
    <property type="entry name" value="HisK_dim/P_sf"/>
</dbReference>
<dbReference type="Proteomes" id="UP000016160">
    <property type="component" value="Chromosome"/>
</dbReference>
<evidence type="ECO:0000259" key="9">
    <source>
        <dbReference type="PROSITE" id="PS50109"/>
    </source>
</evidence>
<feature type="transmembrane region" description="Helical" evidence="7">
    <location>
        <begin position="815"/>
        <end position="837"/>
    </location>
</feature>
<keyword evidence="11" id="KW-0808">Transferase</keyword>
<dbReference type="EC" id="2.7.13.3" evidence="2"/>
<dbReference type="SUPFAM" id="SSF63829">
    <property type="entry name" value="Calcium-dependent phosphotriesterase"/>
    <property type="match status" value="2"/>
</dbReference>
<keyword evidence="11" id="KW-0418">Kinase</keyword>
<keyword evidence="5" id="KW-0804">Transcription</keyword>
<evidence type="ECO:0000256" key="7">
    <source>
        <dbReference type="SAM" id="Phobius"/>
    </source>
</evidence>
<dbReference type="FunFam" id="1.10.287.130:FF:000045">
    <property type="entry name" value="Two-component system sensor histidine kinase/response regulator"/>
    <property type="match status" value="1"/>
</dbReference>
<dbReference type="InterPro" id="IPR004358">
    <property type="entry name" value="Sig_transdc_His_kin-like_C"/>
</dbReference>
<dbReference type="EMBL" id="HG315671">
    <property type="protein sequence ID" value="CDF79638.1"/>
    <property type="molecule type" value="Genomic_DNA"/>
</dbReference>
<dbReference type="SMART" id="SM00342">
    <property type="entry name" value="HTH_ARAC"/>
    <property type="match status" value="1"/>
</dbReference>
<gene>
    <name evidence="11" type="ORF">BN863_19260</name>
</gene>
<evidence type="ECO:0000256" key="3">
    <source>
        <dbReference type="ARBA" id="ARBA00022553"/>
    </source>
</evidence>
<evidence type="ECO:0000256" key="5">
    <source>
        <dbReference type="ARBA" id="ARBA00023163"/>
    </source>
</evidence>
<dbReference type="Pfam" id="PF07494">
    <property type="entry name" value="Reg_prop"/>
    <property type="match status" value="4"/>
</dbReference>
<proteinExistence type="predicted"/>
<dbReference type="SMART" id="SM00387">
    <property type="entry name" value="HATPase_c"/>
    <property type="match status" value="1"/>
</dbReference>
<dbReference type="PRINTS" id="PR00344">
    <property type="entry name" value="BCTRLSENSOR"/>
</dbReference>
<dbReference type="OrthoDB" id="9809670at2"/>
<dbReference type="InterPro" id="IPR011110">
    <property type="entry name" value="Reg_prop"/>
</dbReference>
<dbReference type="Pfam" id="PF02518">
    <property type="entry name" value="HATPase_c"/>
    <property type="match status" value="1"/>
</dbReference>
<dbReference type="Pfam" id="PF07495">
    <property type="entry name" value="Y_Y_Y"/>
    <property type="match status" value="1"/>
</dbReference>
<evidence type="ECO:0000256" key="1">
    <source>
        <dbReference type="ARBA" id="ARBA00000085"/>
    </source>
</evidence>
<dbReference type="SUPFAM" id="SSF55874">
    <property type="entry name" value="ATPase domain of HSP90 chaperone/DNA topoisomerase II/histidine kinase"/>
    <property type="match status" value="1"/>
</dbReference>
<dbReference type="InterPro" id="IPR018060">
    <property type="entry name" value="HTH_AraC"/>
</dbReference>
<dbReference type="Gene3D" id="1.10.10.60">
    <property type="entry name" value="Homeodomain-like"/>
    <property type="match status" value="2"/>
</dbReference>
<dbReference type="GO" id="GO:0003700">
    <property type="term" value="F:DNA-binding transcription factor activity"/>
    <property type="evidence" value="ECO:0007669"/>
    <property type="project" value="InterPro"/>
</dbReference>
<accession>T2KMF0</accession>
<dbReference type="PATRIC" id="fig|1347342.6.peg.1929"/>
<feature type="modified residue" description="4-aspartylphosphate" evidence="6">
    <location>
        <position position="1179"/>
    </location>
</feature>
<evidence type="ECO:0000256" key="4">
    <source>
        <dbReference type="ARBA" id="ARBA00023015"/>
    </source>
</evidence>
<dbReference type="STRING" id="1347342.BN863_19260"/>
<evidence type="ECO:0000256" key="2">
    <source>
        <dbReference type="ARBA" id="ARBA00012438"/>
    </source>
</evidence>
<keyword evidence="3 6" id="KW-0597">Phosphoprotein</keyword>
<keyword evidence="12" id="KW-1185">Reference proteome</keyword>
<dbReference type="PROSITE" id="PS01124">
    <property type="entry name" value="HTH_ARAC_FAMILY_2"/>
    <property type="match status" value="1"/>
</dbReference>
<dbReference type="eggNOG" id="COG3292">
    <property type="taxonomic scope" value="Bacteria"/>
</dbReference>
<dbReference type="InterPro" id="IPR003661">
    <property type="entry name" value="HisK_dim/P_dom"/>
</dbReference>
<keyword evidence="7" id="KW-1133">Transmembrane helix</keyword>
<dbReference type="Pfam" id="PF00072">
    <property type="entry name" value="Response_reg"/>
    <property type="match status" value="1"/>
</dbReference>
<dbReference type="InterPro" id="IPR013783">
    <property type="entry name" value="Ig-like_fold"/>
</dbReference>
<dbReference type="eggNOG" id="COG0745">
    <property type="taxonomic scope" value="Bacteria"/>
</dbReference>
<evidence type="ECO:0000259" key="8">
    <source>
        <dbReference type="PROSITE" id="PS01124"/>
    </source>
</evidence>
<dbReference type="Pfam" id="PF12833">
    <property type="entry name" value="HTH_18"/>
    <property type="match status" value="1"/>
</dbReference>
<dbReference type="Gene3D" id="2.60.40.10">
    <property type="entry name" value="Immunoglobulins"/>
    <property type="match status" value="1"/>
</dbReference>
<dbReference type="Pfam" id="PF00512">
    <property type="entry name" value="HisKA"/>
    <property type="match status" value="1"/>
</dbReference>
<feature type="domain" description="Histidine kinase" evidence="9">
    <location>
        <begin position="869"/>
        <end position="1087"/>
    </location>
</feature>
<dbReference type="SMART" id="SM00388">
    <property type="entry name" value="HisKA"/>
    <property type="match status" value="1"/>
</dbReference>
<dbReference type="Gene3D" id="2.130.10.10">
    <property type="entry name" value="YVTN repeat-like/Quinoprotein amine dehydrogenase"/>
    <property type="match status" value="2"/>
</dbReference>
<dbReference type="SUPFAM" id="SSF52172">
    <property type="entry name" value="CheY-like"/>
    <property type="match status" value="1"/>
</dbReference>
<evidence type="ECO:0000313" key="12">
    <source>
        <dbReference type="Proteomes" id="UP000016160"/>
    </source>
</evidence>
<dbReference type="eggNOG" id="COG2205">
    <property type="taxonomic scope" value="Bacteria"/>
</dbReference>
<dbReference type="PANTHER" id="PTHR43547">
    <property type="entry name" value="TWO-COMPONENT HISTIDINE KINASE"/>
    <property type="match status" value="1"/>
</dbReference>
<organism evidence="11 12">
    <name type="scientific">Formosa agariphila (strain DSM 15362 / KCTC 12365 / LMG 23005 / KMM 3901 / M-2Alg 35-1)</name>
    <dbReference type="NCBI Taxonomy" id="1347342"/>
    <lineage>
        <taxon>Bacteria</taxon>
        <taxon>Pseudomonadati</taxon>
        <taxon>Bacteroidota</taxon>
        <taxon>Flavobacteriia</taxon>
        <taxon>Flavobacteriales</taxon>
        <taxon>Flavobacteriaceae</taxon>
        <taxon>Formosa</taxon>
    </lineage>
</organism>
<evidence type="ECO:0000259" key="10">
    <source>
        <dbReference type="PROSITE" id="PS50110"/>
    </source>
</evidence>
<name>T2KMF0_FORAG</name>
<dbReference type="CDD" id="cd00075">
    <property type="entry name" value="HATPase"/>
    <property type="match status" value="1"/>
</dbReference>
<feature type="domain" description="HTH araC/xylS-type" evidence="8">
    <location>
        <begin position="1280"/>
        <end position="1380"/>
    </location>
</feature>
<dbReference type="Gene3D" id="3.30.565.10">
    <property type="entry name" value="Histidine kinase-like ATPase, C-terminal domain"/>
    <property type="match status" value="1"/>
</dbReference>
<evidence type="ECO:0000313" key="11">
    <source>
        <dbReference type="EMBL" id="CDF79638.1"/>
    </source>
</evidence>
<dbReference type="GO" id="GO:0000155">
    <property type="term" value="F:phosphorelay sensor kinase activity"/>
    <property type="evidence" value="ECO:0007669"/>
    <property type="project" value="InterPro"/>
</dbReference>
<dbReference type="InterPro" id="IPR015943">
    <property type="entry name" value="WD40/YVTN_repeat-like_dom_sf"/>
</dbReference>
<sequence>MKFSFKIVIFFVFLIGTVLFNTANAQNFERISNKEGFNQNTINVIEQDQYGYLWYGTPNGLIRYDGYEFKAYTTQSKSEGNISSNYILSLKNDDQGVLWIGSNVGLNIYVPWLEKFYTVPLPNKLIVNEIQIGPNGRVWILGNNHLYTCEILDIEKGIFNVSKNILKSQIEDLEINAISFIGKHTLIVGTSRGLKKIELKSQDDCIEIDSITSFENFEGKHVSTILKTENNFLIGTFEGLYKVSIDGGVAHILNDFSSFDNNKLSYSKLQVNNIIEDHSGVIWIATTNNGLFKYDQDKNIIEHFAYNTKDELGLSSKMINALYQDDFNVLWIGTAQGGINKLDLTQKPFISYSNNPFNTNSLSDNLIMDIVEDTNGRLWLSGFNDPLFRSVNRVNEGNITKLKFEDLQDRINIGADDVIRCIYEDRHGYLWFGSDQSLTIYNPKEDQFKKVVLMDQDEPLTSTSVRDIIQIDDNNIVLVGELILVLTDPWEDIKAEKTPHIVVSSALNLGHERAQTVLVDDNFNIWFGTTKGLLQGVLNNNQIEIKNEYNDDKLDEISLSYNNVFSLHYEENNLWIGTFGGGLNKMTLNDEGEPLKMEYYRKNDILPDDAIYGILQDDNSNLWLSTDMGLVKFNMDTNKIHVYDVRDGLNHNNFRQNASFKGKSGYFYFGGLNGLTAFKPQDIKENSQTPEILISALLLNNKRINIGEKINGKVLLEKSISETEHIEISQDERIISFNLSVKHTTSPSKNKLEYKLEGFKDDWTVVQAGKTTVTYTNLSAGNYVFKIRGANGDGMWSEKVKELKVKILPPWYQTWLSYSLFAILVLGIVSGVMIYFLQHERLKQGLKYEKMDKERMETINQGKFRYFTNLSHEFRTPLTLIAGPLESIIANNSDSKNSKYLSIIEKNTKRLLSLVDQLITFRQAEQGHIKLNLVKTTLGEFIYPTTEAFENYALEKNINFFYKVNDPNEEIIIDVEKFERIIFNLLSNSFKNTPSQGNISIEAEILVSSGENIISVDVVDTGKGIPPEDMENIFERFYQLGNKDVISGGGIGLSFCKSLVHILGGNIFAKSNPGKETRFSVRIPSKNIDDYSSEIIKNSNSSFIKNWVPLSNTIIENDIKTDRIGEQKEFSILIVEDEADVQNFLYNEFSIKYNVSIANNGIEALDKIKIKAPDLIISDVMMPGMDGYELCEKLKSSSDTCHLPVLLLTALGSNEEIIKGLEYGADEYLSKPFSIKHLELRVNKLIKNSIQIKQYFSKNSTLPKSDKKLELCTKDQEFIENLNKVIEKNLSDSSFGVEELSKEIGLSTSHFYRRLKQLTGQVPNAFLRNYRLQHAAELLKSNEGYNVAEVMYQIGIESNSYFSTSFKKLHGVSPSEYLKKNT</sequence>
<dbReference type="PROSITE" id="PS50109">
    <property type="entry name" value="HIS_KIN"/>
    <property type="match status" value="1"/>
</dbReference>
<reference evidence="11 12" key="1">
    <citation type="journal article" date="2013" name="Appl. Environ. Microbiol.">
        <title>The genome of the alga-associated marine flavobacterium Formosa agariphila KMM 3901T reveals a broad potential for degradation of algal polysaccharides.</title>
        <authorList>
            <person name="Mann A.J."/>
            <person name="Hahnke R.L."/>
            <person name="Huang S."/>
            <person name="Werner J."/>
            <person name="Xing P."/>
            <person name="Barbeyron T."/>
            <person name="Huettel B."/>
            <person name="Stueber K."/>
            <person name="Reinhardt R."/>
            <person name="Harder J."/>
            <person name="Gloeckner F.O."/>
            <person name="Amann R.I."/>
            <person name="Teeling H."/>
        </authorList>
    </citation>
    <scope>NUCLEOTIDE SEQUENCE [LARGE SCALE GENOMIC DNA]</scope>
    <source>
        <strain evidence="12">DSM 15362 / KCTC 12365 / LMG 23005 / KMM 3901</strain>
    </source>
</reference>
<dbReference type="CDD" id="cd00082">
    <property type="entry name" value="HisKA"/>
    <property type="match status" value="1"/>
</dbReference>
<dbReference type="RefSeq" id="WP_038529968.1">
    <property type="nucleotide sequence ID" value="NZ_HG315671.1"/>
</dbReference>
<dbReference type="InterPro" id="IPR001789">
    <property type="entry name" value="Sig_transdc_resp-reg_receiver"/>
</dbReference>
<dbReference type="InterPro" id="IPR036890">
    <property type="entry name" value="HATPase_C_sf"/>
</dbReference>
<dbReference type="SUPFAM" id="SSF47384">
    <property type="entry name" value="Homodimeric domain of signal transducing histidine kinase"/>
    <property type="match status" value="1"/>
</dbReference>
<evidence type="ECO:0000256" key="6">
    <source>
        <dbReference type="PROSITE-ProRule" id="PRU00169"/>
    </source>
</evidence>
<feature type="domain" description="Response regulatory" evidence="10">
    <location>
        <begin position="1131"/>
        <end position="1246"/>
    </location>
</feature>
<dbReference type="InterPro" id="IPR011123">
    <property type="entry name" value="Y_Y_Y"/>
</dbReference>
<dbReference type="HOGENOM" id="CLU_000445_28_1_10"/>
<dbReference type="PROSITE" id="PS50110">
    <property type="entry name" value="RESPONSE_REGULATORY"/>
    <property type="match status" value="1"/>
</dbReference>
<dbReference type="InterPro" id="IPR009057">
    <property type="entry name" value="Homeodomain-like_sf"/>
</dbReference>
<comment type="catalytic activity">
    <reaction evidence="1">
        <text>ATP + protein L-histidine = ADP + protein N-phospho-L-histidine.</text>
        <dbReference type="EC" id="2.7.13.3"/>
    </reaction>
</comment>
<keyword evidence="4" id="KW-0805">Transcription regulation</keyword>
<dbReference type="Gene3D" id="1.10.287.130">
    <property type="match status" value="1"/>
</dbReference>
<dbReference type="InterPro" id="IPR005467">
    <property type="entry name" value="His_kinase_dom"/>
</dbReference>